<evidence type="ECO:0000313" key="1">
    <source>
        <dbReference type="EMBL" id="KAK2143166.1"/>
    </source>
</evidence>
<name>A0AAD9IYZ3_9ANNE</name>
<proteinExistence type="predicted"/>
<gene>
    <name evidence="1" type="ORF">LSH36_872g02026</name>
</gene>
<dbReference type="Proteomes" id="UP001208570">
    <property type="component" value="Unassembled WGS sequence"/>
</dbReference>
<accession>A0AAD9IYZ3</accession>
<organism evidence="1 2">
    <name type="scientific">Paralvinella palmiformis</name>
    <dbReference type="NCBI Taxonomy" id="53620"/>
    <lineage>
        <taxon>Eukaryota</taxon>
        <taxon>Metazoa</taxon>
        <taxon>Spiralia</taxon>
        <taxon>Lophotrochozoa</taxon>
        <taxon>Annelida</taxon>
        <taxon>Polychaeta</taxon>
        <taxon>Sedentaria</taxon>
        <taxon>Canalipalpata</taxon>
        <taxon>Terebellida</taxon>
        <taxon>Terebelliformia</taxon>
        <taxon>Alvinellidae</taxon>
        <taxon>Paralvinella</taxon>
    </lineage>
</organism>
<reference evidence="1" key="1">
    <citation type="journal article" date="2023" name="Mol. Biol. Evol.">
        <title>Third-Generation Sequencing Reveals the Adaptive Role of the Epigenome in Three Deep-Sea Polychaetes.</title>
        <authorList>
            <person name="Perez M."/>
            <person name="Aroh O."/>
            <person name="Sun Y."/>
            <person name="Lan Y."/>
            <person name="Juniper S.K."/>
            <person name="Young C.R."/>
            <person name="Angers B."/>
            <person name="Qian P.Y."/>
        </authorList>
    </citation>
    <scope>NUCLEOTIDE SEQUENCE</scope>
    <source>
        <strain evidence="1">P08H-3</strain>
    </source>
</reference>
<protein>
    <submittedName>
        <fullName evidence="1">Uncharacterized protein</fullName>
    </submittedName>
</protein>
<comment type="caution">
    <text evidence="1">The sequence shown here is derived from an EMBL/GenBank/DDBJ whole genome shotgun (WGS) entry which is preliminary data.</text>
</comment>
<dbReference type="EMBL" id="JAODUP010000872">
    <property type="protein sequence ID" value="KAK2143166.1"/>
    <property type="molecule type" value="Genomic_DNA"/>
</dbReference>
<evidence type="ECO:0000313" key="2">
    <source>
        <dbReference type="Proteomes" id="UP001208570"/>
    </source>
</evidence>
<dbReference type="AlphaFoldDB" id="A0AAD9IYZ3"/>
<keyword evidence="2" id="KW-1185">Reference proteome</keyword>
<sequence length="162" mass="18860">MFMSYIKRLLRHKYICLPLVAAQLLITSVVILHQVYLHDDRGRHAAREIAPEHPIFTEWRTSRKVSCLGQFVAYDNKFAYLKNVAINRDLFIGKRKGGESLSSVVNQVEEDEYLRCKPGAFRLPCGGTTFYYFAEENHLSRWVRCLSKYNPSHDNNTVVDEF</sequence>